<dbReference type="Proteomes" id="UP001634394">
    <property type="component" value="Unassembled WGS sequence"/>
</dbReference>
<name>A0ABD3TIR9_SINWO</name>
<reference evidence="1 2" key="1">
    <citation type="submission" date="2024-11" db="EMBL/GenBank/DDBJ databases">
        <title>Chromosome-level genome assembly of the freshwater bivalve Anodonta woodiana.</title>
        <authorList>
            <person name="Chen X."/>
        </authorList>
    </citation>
    <scope>NUCLEOTIDE SEQUENCE [LARGE SCALE GENOMIC DNA]</scope>
    <source>
        <strain evidence="1">MN2024</strain>
        <tissue evidence="1">Gills</tissue>
    </source>
</reference>
<proteinExistence type="predicted"/>
<evidence type="ECO:0008006" key="3">
    <source>
        <dbReference type="Google" id="ProtNLM"/>
    </source>
</evidence>
<dbReference type="EMBL" id="JBJQND010000018">
    <property type="protein sequence ID" value="KAL3836363.1"/>
    <property type="molecule type" value="Genomic_DNA"/>
</dbReference>
<keyword evidence="2" id="KW-1185">Reference proteome</keyword>
<gene>
    <name evidence="1" type="ORF">ACJMK2_021796</name>
</gene>
<evidence type="ECO:0000313" key="1">
    <source>
        <dbReference type="EMBL" id="KAL3836363.1"/>
    </source>
</evidence>
<comment type="caution">
    <text evidence="1">The sequence shown here is derived from an EMBL/GenBank/DDBJ whole genome shotgun (WGS) entry which is preliminary data.</text>
</comment>
<accession>A0ABD3TIR9</accession>
<dbReference type="AlphaFoldDB" id="A0ABD3TIR9"/>
<feature type="non-terminal residue" evidence="1">
    <location>
        <position position="1"/>
    </location>
</feature>
<evidence type="ECO:0000313" key="2">
    <source>
        <dbReference type="Proteomes" id="UP001634394"/>
    </source>
</evidence>
<protein>
    <recommendedName>
        <fullName evidence="3">Capsid protein</fullName>
    </recommendedName>
</protein>
<sequence>RRRSRQRTKARKDIRFSYNNIRISVTNTDNPNVNPPMEWDNQMPQTTNWEANAVYASVQMMRPRQNITQRNTGINTMDSTYNHTSKLPDDTYDSTITCGKISFDDTYDNTNFKTSYLSTCDIYENASYTRNHIYDPDVQQTINDLEPTYELTLSNVNGETNGEPFYLARENVDEIYNNM</sequence>
<organism evidence="1 2">
    <name type="scientific">Sinanodonta woodiana</name>
    <name type="common">Chinese pond mussel</name>
    <name type="synonym">Anodonta woodiana</name>
    <dbReference type="NCBI Taxonomy" id="1069815"/>
    <lineage>
        <taxon>Eukaryota</taxon>
        <taxon>Metazoa</taxon>
        <taxon>Spiralia</taxon>
        <taxon>Lophotrochozoa</taxon>
        <taxon>Mollusca</taxon>
        <taxon>Bivalvia</taxon>
        <taxon>Autobranchia</taxon>
        <taxon>Heteroconchia</taxon>
        <taxon>Palaeoheterodonta</taxon>
        <taxon>Unionida</taxon>
        <taxon>Unionoidea</taxon>
        <taxon>Unionidae</taxon>
        <taxon>Unioninae</taxon>
        <taxon>Sinanodonta</taxon>
    </lineage>
</organism>